<dbReference type="GO" id="GO:0016042">
    <property type="term" value="P:lipid catabolic process"/>
    <property type="evidence" value="ECO:0007669"/>
    <property type="project" value="UniProtKB-UniRule"/>
</dbReference>
<dbReference type="EMBL" id="JACBNQ010000008">
    <property type="protein sequence ID" value="NYB74263.1"/>
    <property type="molecule type" value="Genomic_DNA"/>
</dbReference>
<dbReference type="SUPFAM" id="SSF52151">
    <property type="entry name" value="FabD/lysophospholipase-like"/>
    <property type="match status" value="1"/>
</dbReference>
<evidence type="ECO:0000256" key="3">
    <source>
        <dbReference type="ARBA" id="ARBA00023098"/>
    </source>
</evidence>
<accession>A0A974BJL5</accession>
<evidence type="ECO:0000256" key="4">
    <source>
        <dbReference type="PROSITE-ProRule" id="PRU01161"/>
    </source>
</evidence>
<dbReference type="PANTHER" id="PTHR14226:SF29">
    <property type="entry name" value="NEUROPATHY TARGET ESTERASE SWS"/>
    <property type="match status" value="1"/>
</dbReference>
<dbReference type="GO" id="GO:0016787">
    <property type="term" value="F:hydrolase activity"/>
    <property type="evidence" value="ECO:0007669"/>
    <property type="project" value="UniProtKB-UniRule"/>
</dbReference>
<dbReference type="RefSeq" id="WP_179237967.1">
    <property type="nucleotide sequence ID" value="NZ_JACBNQ010000008.1"/>
</dbReference>
<comment type="caution">
    <text evidence="6">The sequence shown here is derived from an EMBL/GenBank/DDBJ whole genome shotgun (WGS) entry which is preliminary data.</text>
</comment>
<feature type="short sequence motif" description="GXSXG" evidence="4">
    <location>
        <begin position="35"/>
        <end position="39"/>
    </location>
</feature>
<reference evidence="6" key="1">
    <citation type="submission" date="2020-07" db="EMBL/GenBank/DDBJ databases">
        <title>Genomic analysis of a strain of Sedimentibacter Hydroxybenzoicus DSM7310.</title>
        <authorList>
            <person name="Ma S."/>
        </authorList>
    </citation>
    <scope>NUCLEOTIDE SEQUENCE</scope>
    <source>
        <strain evidence="6">DSM 7310</strain>
    </source>
</reference>
<feature type="active site" description="Proton acceptor" evidence="4">
    <location>
        <position position="178"/>
    </location>
</feature>
<evidence type="ECO:0000256" key="1">
    <source>
        <dbReference type="ARBA" id="ARBA00022801"/>
    </source>
</evidence>
<dbReference type="PANTHER" id="PTHR14226">
    <property type="entry name" value="NEUROPATHY TARGET ESTERASE/SWISS CHEESE D.MELANOGASTER"/>
    <property type="match status" value="1"/>
</dbReference>
<evidence type="ECO:0000313" key="7">
    <source>
        <dbReference type="Proteomes" id="UP000611629"/>
    </source>
</evidence>
<keyword evidence="1 4" id="KW-0378">Hydrolase</keyword>
<gene>
    <name evidence="6" type="ORF">HZF24_08910</name>
</gene>
<feature type="active site" description="Nucleophile" evidence="4">
    <location>
        <position position="37"/>
    </location>
</feature>
<dbReference type="InterPro" id="IPR002641">
    <property type="entry name" value="PNPLA_dom"/>
</dbReference>
<name>A0A974BJL5_SEDHY</name>
<sequence length="403" mass="46094">MYGLVLEGGGAKGAYHVGAYKALKELNIEIGGIAGTSIGAINGAMMVQDDYDLLEKIWYSINSYELFDIDEKAIVDLKHFNLHEINFSYLLHQSKEILNNRGLDTSKIRVLFDTYIDEDKIRNSTIDYGIVTVNLTDKKPVELYKEDIPEGKLTEFLIASANLPAFRIEEVDGKKYLDGGFYNNLPISMLVNKGYTDIIAVRTMAVGIVRKVRNKDVRITYIQPADGSLGSMLEALDFNRERADELIKLGYYDTIKVFKKLKGFRYYCVPYEGDFIELLMNFMISNKDRIETVGRTLGFEDISVDRMLFEKILPRLESILDMKGRADYEDICIRLAERIAEKLGIEKFNIYNSLEFFDLVIGEFRKNPVKFTKSIPDFIKHNKLLSLAVKDDLVAEVFTTLFL</sequence>
<evidence type="ECO:0000256" key="2">
    <source>
        <dbReference type="ARBA" id="ARBA00022963"/>
    </source>
</evidence>
<dbReference type="AlphaFoldDB" id="A0A974BJL5"/>
<dbReference type="Gene3D" id="3.40.1090.10">
    <property type="entry name" value="Cytosolic phospholipase A2 catalytic domain"/>
    <property type="match status" value="1"/>
</dbReference>
<feature type="short sequence motif" description="GXGXXG" evidence="4">
    <location>
        <begin position="8"/>
        <end position="13"/>
    </location>
</feature>
<organism evidence="6 7">
    <name type="scientific">Sedimentibacter hydroxybenzoicus DSM 7310</name>
    <dbReference type="NCBI Taxonomy" id="1123245"/>
    <lineage>
        <taxon>Bacteria</taxon>
        <taxon>Bacillati</taxon>
        <taxon>Bacillota</taxon>
        <taxon>Tissierellia</taxon>
        <taxon>Sedimentibacter</taxon>
    </lineage>
</organism>
<dbReference type="Proteomes" id="UP000611629">
    <property type="component" value="Unassembled WGS sequence"/>
</dbReference>
<feature type="short sequence motif" description="DGA/G" evidence="4">
    <location>
        <begin position="178"/>
        <end position="180"/>
    </location>
</feature>
<feature type="domain" description="PNPLA" evidence="5">
    <location>
        <begin position="4"/>
        <end position="191"/>
    </location>
</feature>
<evidence type="ECO:0000259" key="5">
    <source>
        <dbReference type="PROSITE" id="PS51635"/>
    </source>
</evidence>
<protein>
    <submittedName>
        <fullName evidence="6">Patatin-like phospholipase family protein</fullName>
    </submittedName>
</protein>
<keyword evidence="2 4" id="KW-0442">Lipid degradation</keyword>
<dbReference type="PROSITE" id="PS51635">
    <property type="entry name" value="PNPLA"/>
    <property type="match status" value="1"/>
</dbReference>
<dbReference type="Pfam" id="PF01734">
    <property type="entry name" value="Patatin"/>
    <property type="match status" value="1"/>
</dbReference>
<keyword evidence="7" id="KW-1185">Reference proteome</keyword>
<dbReference type="InterPro" id="IPR016035">
    <property type="entry name" value="Acyl_Trfase/lysoPLipase"/>
</dbReference>
<proteinExistence type="predicted"/>
<keyword evidence="3 4" id="KW-0443">Lipid metabolism</keyword>
<evidence type="ECO:0000313" key="6">
    <source>
        <dbReference type="EMBL" id="NYB74263.1"/>
    </source>
</evidence>
<dbReference type="InterPro" id="IPR050301">
    <property type="entry name" value="NTE"/>
</dbReference>
<dbReference type="CDD" id="cd07209">
    <property type="entry name" value="Pat_hypo_Ecoli_Z1214_like"/>
    <property type="match status" value="1"/>
</dbReference>